<dbReference type="EMBL" id="BOVJ01000058">
    <property type="protein sequence ID" value="GIQ63255.1"/>
    <property type="molecule type" value="Genomic_DNA"/>
</dbReference>
<gene>
    <name evidence="1" type="ORF">PACILC2_18230</name>
</gene>
<comment type="caution">
    <text evidence="1">The sequence shown here is derived from an EMBL/GenBank/DDBJ whole genome shotgun (WGS) entry which is preliminary data.</text>
</comment>
<organism evidence="1 2">
    <name type="scientific">Paenibacillus cisolokensis</name>
    <dbReference type="NCBI Taxonomy" id="1658519"/>
    <lineage>
        <taxon>Bacteria</taxon>
        <taxon>Bacillati</taxon>
        <taxon>Bacillota</taxon>
        <taxon>Bacilli</taxon>
        <taxon>Bacillales</taxon>
        <taxon>Paenibacillaceae</taxon>
        <taxon>Paenibacillus</taxon>
    </lineage>
</organism>
<evidence type="ECO:0000313" key="1">
    <source>
        <dbReference type="EMBL" id="GIQ63255.1"/>
    </source>
</evidence>
<proteinExistence type="predicted"/>
<keyword evidence="2" id="KW-1185">Reference proteome</keyword>
<sequence>MVEARAETAGNDNFVRLAGERFAERELGIGIIFVDRIAVAERSAGGADQLELVRRNGIKIADRDVRRYAVPYKEQRSAVRADQKIVRTDERKRPIAQPAAGKMMMRAPFINNNLPL</sequence>
<evidence type="ECO:0000313" key="2">
    <source>
        <dbReference type="Proteomes" id="UP000680304"/>
    </source>
</evidence>
<reference evidence="1 2" key="1">
    <citation type="submission" date="2021-04" db="EMBL/GenBank/DDBJ databases">
        <title>Draft genome sequence of Paenibacillus cisolokensis, LC2-13A.</title>
        <authorList>
            <person name="Uke A."/>
            <person name="Chhe C."/>
            <person name="Baramee S."/>
            <person name="Kosugi A."/>
        </authorList>
    </citation>
    <scope>NUCLEOTIDE SEQUENCE [LARGE SCALE GENOMIC DNA]</scope>
    <source>
        <strain evidence="1 2">LC2-13A</strain>
    </source>
</reference>
<name>A0ABQ4N4X2_9BACL</name>
<dbReference type="Proteomes" id="UP000680304">
    <property type="component" value="Unassembled WGS sequence"/>
</dbReference>
<protein>
    <submittedName>
        <fullName evidence="1">Uncharacterized protein</fullName>
    </submittedName>
</protein>
<accession>A0ABQ4N4X2</accession>